<protein>
    <submittedName>
        <fullName evidence="1">Uncharacterized protein</fullName>
    </submittedName>
</protein>
<evidence type="ECO:0000313" key="1">
    <source>
        <dbReference type="EMBL" id="UTV30883.1"/>
    </source>
</evidence>
<reference evidence="1" key="1">
    <citation type="submission" date="2022-07" db="EMBL/GenBank/DDBJ databases">
        <title>Genome sequencing of Photobacterium atrarenae GJH2-4.</title>
        <authorList>
            <person name="Park S.-J."/>
        </authorList>
    </citation>
    <scope>NUCLEOTIDE SEQUENCE</scope>
    <source>
        <strain evidence="1">GJH2-4</strain>
    </source>
</reference>
<keyword evidence="2" id="KW-1185">Reference proteome</keyword>
<accession>A0ABY5GRI8</accession>
<dbReference type="RefSeq" id="WP_255392253.1">
    <property type="nucleotide sequence ID" value="NZ_CP101509.1"/>
</dbReference>
<sequence>MAKQQSLTEVMYDLRCKALAAALRNLNHHVFGSRATDREIHEYVANELGIHPGVIRSWLRHEGVPREHVADMLTLLNQHSVWGRHQIHPTRAIAANYLGGQL</sequence>
<gene>
    <name evidence="1" type="ORF">NNL38_20210</name>
</gene>
<organism evidence="1 2">
    <name type="scientific">Photobacterium atrarenae</name>
    <dbReference type="NCBI Taxonomy" id="865757"/>
    <lineage>
        <taxon>Bacteria</taxon>
        <taxon>Pseudomonadati</taxon>
        <taxon>Pseudomonadota</taxon>
        <taxon>Gammaproteobacteria</taxon>
        <taxon>Vibrionales</taxon>
        <taxon>Vibrionaceae</taxon>
        <taxon>Photobacterium</taxon>
    </lineage>
</organism>
<proteinExistence type="predicted"/>
<evidence type="ECO:0000313" key="2">
    <source>
        <dbReference type="Proteomes" id="UP001057998"/>
    </source>
</evidence>
<dbReference type="EMBL" id="CP101509">
    <property type="protein sequence ID" value="UTV30883.1"/>
    <property type="molecule type" value="Genomic_DNA"/>
</dbReference>
<dbReference type="Proteomes" id="UP001057998">
    <property type="component" value="Chromosome 2"/>
</dbReference>
<name>A0ABY5GRI8_9GAMM</name>